<comment type="caution">
    <text evidence="1">The sequence shown here is derived from an EMBL/GenBank/DDBJ whole genome shotgun (WGS) entry which is preliminary data.</text>
</comment>
<organism evidence="1 2">
    <name type="scientific">Spiromyces aspiralis</name>
    <dbReference type="NCBI Taxonomy" id="68401"/>
    <lineage>
        <taxon>Eukaryota</taxon>
        <taxon>Fungi</taxon>
        <taxon>Fungi incertae sedis</taxon>
        <taxon>Zoopagomycota</taxon>
        <taxon>Kickxellomycotina</taxon>
        <taxon>Kickxellomycetes</taxon>
        <taxon>Kickxellales</taxon>
        <taxon>Kickxellaceae</taxon>
        <taxon>Spiromyces</taxon>
    </lineage>
</organism>
<reference evidence="1" key="1">
    <citation type="submission" date="2022-06" db="EMBL/GenBank/DDBJ databases">
        <title>Phylogenomic reconstructions and comparative analyses of Kickxellomycotina fungi.</title>
        <authorList>
            <person name="Reynolds N.K."/>
            <person name="Stajich J.E."/>
            <person name="Barry K."/>
            <person name="Grigoriev I.V."/>
            <person name="Crous P."/>
            <person name="Smith M.E."/>
        </authorList>
    </citation>
    <scope>NUCLEOTIDE SEQUENCE</scope>
    <source>
        <strain evidence="1">RSA 2271</strain>
    </source>
</reference>
<name>A0ACC1HKE3_9FUNG</name>
<evidence type="ECO:0000313" key="2">
    <source>
        <dbReference type="Proteomes" id="UP001145114"/>
    </source>
</evidence>
<proteinExistence type="predicted"/>
<gene>
    <name evidence="1" type="ORF">EV182_000939</name>
</gene>
<dbReference type="Proteomes" id="UP001145114">
    <property type="component" value="Unassembled WGS sequence"/>
</dbReference>
<evidence type="ECO:0000313" key="1">
    <source>
        <dbReference type="EMBL" id="KAJ1675608.1"/>
    </source>
</evidence>
<protein>
    <submittedName>
        <fullName evidence="1">Uncharacterized protein</fullName>
    </submittedName>
</protein>
<sequence length="1367" mass="145997">MPEPTELAFLLADAGVSAASLTILFHNGGWRYLDIIKAFRGPPSSRRERLIKFGLTATPVALLSTLVVKDALLVAQEATARESSATLRSSHAVEAATIFGSLVEVSDPLVTFTMTLFVAHWSSGEFSWLLGKSARTPRQAAWWVIVGTGLLIADAVRLLVVASSSLPAATMAAASSVISLASATVALAATALLYLTLNTIRNVLREARGRDPADLTVHALATRQSNLEATPGSNASVFGATVDYLAAIQGLSSIYRSGVTLALLSTLRALGVVALNTVGGTVSGSVAEQCLTLFVALCTATMAPLMIKTAIPNNDNLFCEILKRAVGSQSLSYTNTAEATFSSTSVVTPCGRASSESQRLLSRTTICTPSIPISPPQRHSSEERTQLRKPRPSSIVVTSPFTSDALVVISGGAHSQRRRAISTLESSRPLSGMHMSNSAACHIPIAPDTATTKSVAPNQQPVEDNSANGNVFRPILRRQQPAHSGTDNRWKRHSYAGRLSISSLLSSSAPSAFSQHIRQPQQSQQKRAIAVAAGSNRYSYHTGHTDAVTEDNSRRHNAFTITVRADTPRYSHLQHPHQQEGHWQRQPEAALQLQLNLSHNKDDEHHEDVINMTPITRQGQFVAINTTRPRPPVPPTPLDSQHHPVTTVSAFPSPAHEPAESAHTTGAAVIEAGGLEHHHQHYLLQQQLEVEDEEISVQTTGEGRRANLLQSNLQTRNLSALVEAFHDNQPEQSDSRASSLAGNTHSVAQGPPVTPLGQPPVGRPALFLGRSNHLTPINSPPPSPASYRRGTVNSSSVEDDYDAKHQTQRQDILTPPQTPTTCANQLAHSINSSRQLQLPPVLRIRAAETHRPVSQGPSDSSESVAPTTTSPIRWTSSASIERAVPLGAMTVTAVISSDSLTNGQPEAPSPTKPSRYNSVFIPSSGYVGSLRLVGMNVTSGDRAEQQSPCHQKTDSLATIKLPTSVAVPSKVSRALVNSTMRRQFFDTTRQVLASQIETTTTPVSEGMKVQRRRQQQKQSMVAIDTSRLVGWVSKHALVRDLASVGKSWLEYHAGSQLNTTSTLLAKETLTRVSQYLARKNRTGSNSSGKYRLVVYTPQVGDGVETAADNAARQGSGKVARPRLILVIMGTGAPSLGQQVEDSRYLTPIAKQMVAALAFRASANLLQWGMSTWRNVDEALAISISSCSGGGGGYAMVPLLRNQMIPSLSLLSLPRLLSRASNGSTAGKKSSISLEPTSDGDYILWFKACSQGLTSPGGRRGQRAGASDFHEIVVQQSVAAATAGGSGGRRGSTGPDSGGHHNDEGADGHDAYPVRWVGNPRFSLFSLPTSVLRAPQLPPSPLSEAEPESDDDSTRDGGSQDDDDSDAS</sequence>
<accession>A0ACC1HKE3</accession>
<keyword evidence="2" id="KW-1185">Reference proteome</keyword>
<dbReference type="EMBL" id="JAMZIH010005233">
    <property type="protein sequence ID" value="KAJ1675608.1"/>
    <property type="molecule type" value="Genomic_DNA"/>
</dbReference>